<accession>A0ABT3J4K3</accession>
<dbReference type="Pfam" id="PF11393">
    <property type="entry name" value="T4BSS_DotI_IcmL"/>
    <property type="match status" value="1"/>
</dbReference>
<gene>
    <name evidence="2" type="ORF">OM960_13550</name>
</gene>
<evidence type="ECO:0000256" key="1">
    <source>
        <dbReference type="SAM" id="Phobius"/>
    </source>
</evidence>
<dbReference type="Proteomes" id="UP001207582">
    <property type="component" value="Unassembled WGS sequence"/>
</dbReference>
<dbReference type="InterPro" id="IPR021055">
    <property type="entry name" value="T4BSS_IcmL/DotI"/>
</dbReference>
<evidence type="ECO:0000313" key="2">
    <source>
        <dbReference type="EMBL" id="MCW3782612.1"/>
    </source>
</evidence>
<keyword evidence="3" id="KW-1185">Reference proteome</keyword>
<sequence>MSMKNRYGATETALARHETYQTGFMRMAIATMAMAAATLVSIGAAWWAFSLKPEPRYFIAREDGGIIPIIGVETPYLNDGQVTNFAVEAITRSLTFNFVNWRSDLAAASEYFERPNGWNNFLEAIEGSGMLDFVRNRRLISSVVANGAVIVKAGPDETGRYSWIVQVPITITYQSSSEQSTDNRMAEIQISRLPTWQSSRGVGITRVLVK</sequence>
<organism evidence="2 3">
    <name type="scientific">Defluviimonas salinarum</name>
    <dbReference type="NCBI Taxonomy" id="2992147"/>
    <lineage>
        <taxon>Bacteria</taxon>
        <taxon>Pseudomonadati</taxon>
        <taxon>Pseudomonadota</taxon>
        <taxon>Alphaproteobacteria</taxon>
        <taxon>Rhodobacterales</taxon>
        <taxon>Paracoccaceae</taxon>
        <taxon>Albidovulum</taxon>
    </lineage>
</organism>
<keyword evidence="1" id="KW-0472">Membrane</keyword>
<keyword evidence="1" id="KW-0812">Transmembrane</keyword>
<dbReference type="EMBL" id="JAPDOG010000011">
    <property type="protein sequence ID" value="MCW3782612.1"/>
    <property type="molecule type" value="Genomic_DNA"/>
</dbReference>
<dbReference type="CDD" id="cd16385">
    <property type="entry name" value="IcmL"/>
    <property type="match status" value="1"/>
</dbReference>
<evidence type="ECO:0000313" key="3">
    <source>
        <dbReference type="Proteomes" id="UP001207582"/>
    </source>
</evidence>
<feature type="transmembrane region" description="Helical" evidence="1">
    <location>
        <begin position="27"/>
        <end position="49"/>
    </location>
</feature>
<proteinExistence type="predicted"/>
<dbReference type="NCBIfam" id="NF038072">
    <property type="entry name" value="IcmL_DotI_only"/>
    <property type="match status" value="1"/>
</dbReference>
<reference evidence="2 3" key="1">
    <citation type="submission" date="2022-10" db="EMBL/GenBank/DDBJ databases">
        <title>Defluviimonas sp. CAU 1641 isolated from mud.</title>
        <authorList>
            <person name="Kim W."/>
        </authorList>
    </citation>
    <scope>NUCLEOTIDE SEQUENCE [LARGE SCALE GENOMIC DNA]</scope>
    <source>
        <strain evidence="2 3">CAU 1641</strain>
    </source>
</reference>
<protein>
    <submittedName>
        <fullName evidence="2">Type IVB secretion system apparatus protein IcmL/DotI</fullName>
    </submittedName>
</protein>
<name>A0ABT3J4K3_9RHOB</name>
<comment type="caution">
    <text evidence="2">The sequence shown here is derived from an EMBL/GenBank/DDBJ whole genome shotgun (WGS) entry which is preliminary data.</text>
</comment>
<keyword evidence="1" id="KW-1133">Transmembrane helix</keyword>